<comment type="subcellular location">
    <subcellularLocation>
        <location evidence="1">Cell membrane</location>
        <topology evidence="1">Multi-pass membrane protein</topology>
    </subcellularLocation>
</comment>
<proteinExistence type="predicted"/>
<evidence type="ECO:0000313" key="8">
    <source>
        <dbReference type="EMBL" id="CAA6826335.1"/>
    </source>
</evidence>
<feature type="transmembrane region" description="Helical" evidence="6">
    <location>
        <begin position="60"/>
        <end position="77"/>
    </location>
</feature>
<evidence type="ECO:0000259" key="7">
    <source>
        <dbReference type="Pfam" id="PF00924"/>
    </source>
</evidence>
<accession>A0A6S6U3S9</accession>
<dbReference type="SUPFAM" id="SSF50182">
    <property type="entry name" value="Sm-like ribonucleoproteins"/>
    <property type="match status" value="1"/>
</dbReference>
<evidence type="ECO:0000256" key="5">
    <source>
        <dbReference type="ARBA" id="ARBA00023136"/>
    </source>
</evidence>
<dbReference type="InterPro" id="IPR011066">
    <property type="entry name" value="MscS_channel_C_sf"/>
</dbReference>
<dbReference type="Pfam" id="PF00924">
    <property type="entry name" value="MS_channel_2nd"/>
    <property type="match status" value="1"/>
</dbReference>
<dbReference type="PANTHER" id="PTHR30221:SF1">
    <property type="entry name" value="SMALL-CONDUCTANCE MECHANOSENSITIVE CHANNEL"/>
    <property type="match status" value="1"/>
</dbReference>
<dbReference type="GO" id="GO:0008381">
    <property type="term" value="F:mechanosensitive monoatomic ion channel activity"/>
    <property type="evidence" value="ECO:0007669"/>
    <property type="project" value="InterPro"/>
</dbReference>
<gene>
    <name evidence="8" type="ORF">HELGO_WM51029</name>
</gene>
<dbReference type="InterPro" id="IPR045275">
    <property type="entry name" value="MscS_archaea/bacteria_type"/>
</dbReference>
<keyword evidence="2" id="KW-1003">Cell membrane</keyword>
<organism evidence="8">
    <name type="scientific">uncultured Aureispira sp</name>
    <dbReference type="NCBI Taxonomy" id="1331704"/>
    <lineage>
        <taxon>Bacteria</taxon>
        <taxon>Pseudomonadati</taxon>
        <taxon>Bacteroidota</taxon>
        <taxon>Saprospiria</taxon>
        <taxon>Saprospirales</taxon>
        <taxon>Saprospiraceae</taxon>
        <taxon>Aureispira</taxon>
        <taxon>environmental samples</taxon>
    </lineage>
</organism>
<dbReference type="Gene3D" id="3.30.70.100">
    <property type="match status" value="1"/>
</dbReference>
<dbReference type="PANTHER" id="PTHR30221">
    <property type="entry name" value="SMALL-CONDUCTANCE MECHANOSENSITIVE CHANNEL"/>
    <property type="match status" value="1"/>
</dbReference>
<dbReference type="SUPFAM" id="SSF82689">
    <property type="entry name" value="Mechanosensitive channel protein MscS (YggB), C-terminal domain"/>
    <property type="match status" value="1"/>
</dbReference>
<sequence length="307" mass="35061">MDLIIEWFQRFSNGLTETESKALTTLVLIILLWLVQRVIARSIIKLQSDLVLRYAWRKNANYSIYLLGAIGITLVWANSFGDFATYLGLLSAGLAIAFQDPIVNMAGWYFILVQKPFKVGDRIQVEDQIGDVVDINLFQFSIVEVGNWVGDEQSTGRIIHIPNSKIFKAPLANYNEGLDYIWNEIQVEVTFESDWRKCKKVLQETLNAHAPKVSEHAQKELQSASGQYLIYYHKVTPIVYTKVEASGVRLTMRYLCEPKQRRNSTSRLWEKILDEFNDPKNADMDFAYPTRRTVVTGDGVKPGIGDD</sequence>
<feature type="transmembrane region" description="Helical" evidence="6">
    <location>
        <begin position="83"/>
        <end position="112"/>
    </location>
</feature>
<feature type="domain" description="Mechanosensitive ion channel MscS" evidence="7">
    <location>
        <begin position="101"/>
        <end position="175"/>
    </location>
</feature>
<evidence type="ECO:0000256" key="4">
    <source>
        <dbReference type="ARBA" id="ARBA00022989"/>
    </source>
</evidence>
<reference evidence="8" key="1">
    <citation type="submission" date="2020-01" db="EMBL/GenBank/DDBJ databases">
        <authorList>
            <person name="Meier V. D."/>
            <person name="Meier V D."/>
        </authorList>
    </citation>
    <scope>NUCLEOTIDE SEQUENCE</scope>
    <source>
        <strain evidence="8">HLG_WM_MAG_10</strain>
    </source>
</reference>
<dbReference type="InterPro" id="IPR010920">
    <property type="entry name" value="LSM_dom_sf"/>
</dbReference>
<dbReference type="GO" id="GO:0005886">
    <property type="term" value="C:plasma membrane"/>
    <property type="evidence" value="ECO:0007669"/>
    <property type="project" value="UniProtKB-SubCell"/>
</dbReference>
<feature type="transmembrane region" description="Helical" evidence="6">
    <location>
        <begin position="20"/>
        <end position="39"/>
    </location>
</feature>
<dbReference type="InterPro" id="IPR006685">
    <property type="entry name" value="MscS_channel_2nd"/>
</dbReference>
<dbReference type="EMBL" id="CACVAQ010000379">
    <property type="protein sequence ID" value="CAA6826335.1"/>
    <property type="molecule type" value="Genomic_DNA"/>
</dbReference>
<keyword evidence="3 6" id="KW-0812">Transmembrane</keyword>
<keyword evidence="5 6" id="KW-0472">Membrane</keyword>
<protein>
    <submittedName>
        <fullName evidence="8">Mscs mechanosensitive ion channel</fullName>
    </submittedName>
</protein>
<keyword evidence="4 6" id="KW-1133">Transmembrane helix</keyword>
<evidence type="ECO:0000256" key="1">
    <source>
        <dbReference type="ARBA" id="ARBA00004651"/>
    </source>
</evidence>
<dbReference type="Gene3D" id="2.30.30.60">
    <property type="match status" value="1"/>
</dbReference>
<evidence type="ECO:0000256" key="2">
    <source>
        <dbReference type="ARBA" id="ARBA00022475"/>
    </source>
</evidence>
<evidence type="ECO:0000256" key="6">
    <source>
        <dbReference type="SAM" id="Phobius"/>
    </source>
</evidence>
<name>A0A6S6U3S9_9BACT</name>
<evidence type="ECO:0000256" key="3">
    <source>
        <dbReference type="ARBA" id="ARBA00022692"/>
    </source>
</evidence>
<dbReference type="InterPro" id="IPR023408">
    <property type="entry name" value="MscS_beta-dom_sf"/>
</dbReference>
<dbReference type="AlphaFoldDB" id="A0A6S6U3S9"/>